<proteinExistence type="predicted"/>
<organism evidence="1 2">
    <name type="scientific">Sphingomonas alba</name>
    <dbReference type="NCBI Taxonomy" id="2908208"/>
    <lineage>
        <taxon>Bacteria</taxon>
        <taxon>Pseudomonadati</taxon>
        <taxon>Pseudomonadota</taxon>
        <taxon>Alphaproteobacteria</taxon>
        <taxon>Sphingomonadales</taxon>
        <taxon>Sphingomonadaceae</taxon>
        <taxon>Sphingomonas</taxon>
    </lineage>
</organism>
<sequence>MTEYRLYRRDGSGRILTAPEVIIAASDEEAVARVRELLAMPCEVWQESRLVAVVSTPEKAAS</sequence>
<evidence type="ECO:0000313" key="2">
    <source>
        <dbReference type="Proteomes" id="UP001165363"/>
    </source>
</evidence>
<dbReference type="EMBL" id="JAMGBD010000001">
    <property type="protein sequence ID" value="MCL6683962.1"/>
    <property type="molecule type" value="Genomic_DNA"/>
</dbReference>
<dbReference type="Proteomes" id="UP001165363">
    <property type="component" value="Unassembled WGS sequence"/>
</dbReference>
<gene>
    <name evidence="1" type="ORF">LZ536_08640</name>
</gene>
<comment type="caution">
    <text evidence="1">The sequence shown here is derived from an EMBL/GenBank/DDBJ whole genome shotgun (WGS) entry which is preliminary data.</text>
</comment>
<evidence type="ECO:0000313" key="1">
    <source>
        <dbReference type="EMBL" id="MCL6683962.1"/>
    </source>
</evidence>
<keyword evidence="2" id="KW-1185">Reference proteome</keyword>
<dbReference type="RefSeq" id="WP_249848128.1">
    <property type="nucleotide sequence ID" value="NZ_JAMGBD010000001.1"/>
</dbReference>
<accession>A0ABT0RNB1</accession>
<name>A0ABT0RNB1_9SPHN</name>
<reference evidence="1" key="1">
    <citation type="submission" date="2022-05" db="EMBL/GenBank/DDBJ databases">
        <authorList>
            <person name="Jo J.-H."/>
            <person name="Im W.-T."/>
        </authorList>
    </citation>
    <scope>NUCLEOTIDE SEQUENCE</scope>
    <source>
        <strain evidence="1">SE158</strain>
    </source>
</reference>
<protein>
    <submittedName>
        <fullName evidence="1">Uncharacterized protein</fullName>
    </submittedName>
</protein>